<feature type="transmembrane region" description="Helical" evidence="2">
    <location>
        <begin position="346"/>
        <end position="367"/>
    </location>
</feature>
<protein>
    <submittedName>
        <fullName evidence="5">SpoIIE family protein phosphatase</fullName>
    </submittedName>
</protein>
<comment type="caution">
    <text evidence="5">The sequence shown here is derived from an EMBL/GenBank/DDBJ whole genome shotgun (WGS) entry which is preliminary data.</text>
</comment>
<keyword evidence="6" id="KW-1185">Reference proteome</keyword>
<dbReference type="InterPro" id="IPR036457">
    <property type="entry name" value="PPM-type-like_dom_sf"/>
</dbReference>
<dbReference type="PANTHER" id="PTHR43156">
    <property type="entry name" value="STAGE II SPORULATION PROTEIN E-RELATED"/>
    <property type="match status" value="1"/>
</dbReference>
<keyword evidence="2" id="KW-0472">Membrane</keyword>
<evidence type="ECO:0000256" key="1">
    <source>
        <dbReference type="ARBA" id="ARBA00022801"/>
    </source>
</evidence>
<dbReference type="Pfam" id="PF07228">
    <property type="entry name" value="SpoIIE"/>
    <property type="match status" value="1"/>
</dbReference>
<feature type="transmembrane region" description="Helical" evidence="2">
    <location>
        <begin position="192"/>
        <end position="213"/>
    </location>
</feature>
<evidence type="ECO:0000259" key="4">
    <source>
        <dbReference type="SMART" id="SM00331"/>
    </source>
</evidence>
<organism evidence="5 6">
    <name type="scientific">Terriglobus aquaticus</name>
    <dbReference type="NCBI Taxonomy" id="940139"/>
    <lineage>
        <taxon>Bacteria</taxon>
        <taxon>Pseudomonadati</taxon>
        <taxon>Acidobacteriota</taxon>
        <taxon>Terriglobia</taxon>
        <taxon>Terriglobales</taxon>
        <taxon>Acidobacteriaceae</taxon>
        <taxon>Terriglobus</taxon>
    </lineage>
</organism>
<name>A0ABW9KJY4_9BACT</name>
<dbReference type="Proteomes" id="UP001634747">
    <property type="component" value="Unassembled WGS sequence"/>
</dbReference>
<feature type="transmembrane region" description="Helical" evidence="2">
    <location>
        <begin position="283"/>
        <end position="305"/>
    </location>
</feature>
<dbReference type="Gene3D" id="3.60.40.10">
    <property type="entry name" value="PPM-type phosphatase domain"/>
    <property type="match status" value="1"/>
</dbReference>
<feature type="chain" id="PRO_5047110790" evidence="3">
    <location>
        <begin position="17"/>
        <end position="664"/>
    </location>
</feature>
<feature type="signal peptide" evidence="3">
    <location>
        <begin position="1"/>
        <end position="16"/>
    </location>
</feature>
<dbReference type="EMBL" id="JBJYXY010000001">
    <property type="protein sequence ID" value="MFN2974934.1"/>
    <property type="molecule type" value="Genomic_DNA"/>
</dbReference>
<gene>
    <name evidence="5" type="ORF">ACK2TP_04095</name>
</gene>
<reference evidence="5 6" key="1">
    <citation type="submission" date="2024-12" db="EMBL/GenBank/DDBJ databases">
        <authorList>
            <person name="Lee Y."/>
        </authorList>
    </citation>
    <scope>NUCLEOTIDE SEQUENCE [LARGE SCALE GENOMIC DNA]</scope>
    <source>
        <strain evidence="5 6">03SUJ4</strain>
    </source>
</reference>
<accession>A0ABW9KJY4</accession>
<dbReference type="InterPro" id="IPR001932">
    <property type="entry name" value="PPM-type_phosphatase-like_dom"/>
</dbReference>
<keyword evidence="2" id="KW-0812">Transmembrane</keyword>
<keyword evidence="3" id="KW-0732">Signal</keyword>
<dbReference type="SMART" id="SM00331">
    <property type="entry name" value="PP2C_SIG"/>
    <property type="match status" value="1"/>
</dbReference>
<dbReference type="InterPro" id="IPR008979">
    <property type="entry name" value="Galactose-bd-like_sf"/>
</dbReference>
<proteinExistence type="predicted"/>
<dbReference type="InterPro" id="IPR052016">
    <property type="entry name" value="Bact_Sigma-Reg"/>
</dbReference>
<dbReference type="SUPFAM" id="SSF81606">
    <property type="entry name" value="PP2C-like"/>
    <property type="match status" value="1"/>
</dbReference>
<evidence type="ECO:0000256" key="3">
    <source>
        <dbReference type="SAM" id="SignalP"/>
    </source>
</evidence>
<dbReference type="Gene3D" id="2.60.120.260">
    <property type="entry name" value="Galactose-binding domain-like"/>
    <property type="match status" value="1"/>
</dbReference>
<feature type="transmembrane region" description="Helical" evidence="2">
    <location>
        <begin position="317"/>
        <end position="339"/>
    </location>
</feature>
<sequence length="664" mass="71925">MLWLFLAAVMCVGARAQTFKIADPGPGVVPIKGTWQFHTGDDPSWANPAFNDSGWQAITSEEPWGAQGHPGYTGYAWYRKRLEIGPGSKPLGLFIPESDGAYEVYWNGQLIGSSGRLPPHAVWYYYGQDGIFPLSNGEATAGVLALRFWVPPLSTVGDPADGGLHGAPRLGRVSLLQQQSQLASLRRVDRRLPATISAFLIGAGGLISFLLFLRGRRDWLYLWLALLLFSYPLAALASVSTRSVPFVTDELLQQIKVLCEDVGLWLTLLWIFGLNTSRRWRVITAAVIAVVVTASLIDSSTLWFWQTAGPGILRTDFVTTEISTAMCFFPVFLVGFGLARKKTSSLVPLGLIAAIYGAWSPALNFAGSFWPAVEERMVRWGLTIGTYHFSAFALLGWLLILTLAVPVVRRQMEEGHRQAHLEAEMRSAQELQNVLIPEEIPSVPGLAVASVYKPAAEVGGDFFQVIPPDPDDPGAGTLIIVGDVSGKGLKAAMTVSLIVGTLRTLAEATRSPAAILAGLNRRLLGRTQGGFATCLVLRLDADGTATLANAGHLSPFRDGVEWKVPASLPLGLVADALYDEEHTRFGEGETLTLMTDGVLEARNHEGELYGFERVAALMRERPSAERVAETACSFGQDDDITVVSVAREGTREPLRVTGLLTVSA</sequence>
<feature type="transmembrane region" description="Helical" evidence="2">
    <location>
        <begin position="387"/>
        <end position="408"/>
    </location>
</feature>
<keyword evidence="2" id="KW-1133">Transmembrane helix</keyword>
<evidence type="ECO:0000313" key="6">
    <source>
        <dbReference type="Proteomes" id="UP001634747"/>
    </source>
</evidence>
<evidence type="ECO:0000256" key="2">
    <source>
        <dbReference type="SAM" id="Phobius"/>
    </source>
</evidence>
<feature type="domain" description="PPM-type phosphatase" evidence="4">
    <location>
        <begin position="443"/>
        <end position="647"/>
    </location>
</feature>
<dbReference type="RefSeq" id="WP_263413520.1">
    <property type="nucleotide sequence ID" value="NZ_BAABBH010000001.1"/>
</dbReference>
<keyword evidence="1" id="KW-0378">Hydrolase</keyword>
<feature type="transmembrane region" description="Helical" evidence="2">
    <location>
        <begin position="251"/>
        <end position="271"/>
    </location>
</feature>
<feature type="transmembrane region" description="Helical" evidence="2">
    <location>
        <begin position="220"/>
        <end position="239"/>
    </location>
</feature>
<dbReference type="SUPFAM" id="SSF49785">
    <property type="entry name" value="Galactose-binding domain-like"/>
    <property type="match status" value="1"/>
</dbReference>
<evidence type="ECO:0000313" key="5">
    <source>
        <dbReference type="EMBL" id="MFN2974934.1"/>
    </source>
</evidence>
<dbReference type="PANTHER" id="PTHR43156:SF2">
    <property type="entry name" value="STAGE II SPORULATION PROTEIN E"/>
    <property type="match status" value="1"/>
</dbReference>